<proteinExistence type="inferred from homology"/>
<name>A0A2Z2Q005_AGRTU</name>
<keyword evidence="6" id="KW-0614">Plasmid</keyword>
<reference evidence="6" key="1">
    <citation type="submission" date="2016-10" db="EMBL/GenBank/DDBJ databases">
        <title>Agrobacterium Ti plasmids: Classification based on T-DNA and Vir regions organization.</title>
        <authorList>
            <person name="Nabi N."/>
            <person name="Vial L."/>
            <person name="Ben Hafsa A."/>
            <person name="Chapulliot D."/>
            <person name="Berard A."/>
            <person name="Chauveau A."/>
            <person name="Le Paslier M.-C."/>
            <person name="Harzallah Skhiri F."/>
            <person name="Brunel D."/>
            <person name="Nesme X."/>
            <person name="Chaouachi M."/>
        </authorList>
    </citation>
    <scope>NUCLEOTIDE SEQUENCE</scope>
    <source>
        <strain evidence="6">CFBP2413</strain>
        <plasmid evidence="6">pTi_CFBP2413</plasmid>
    </source>
</reference>
<accession>A0A2Z2Q005</accession>
<dbReference type="CDD" id="cd13589">
    <property type="entry name" value="PBP2_polyamine_RpCGA009"/>
    <property type="match status" value="1"/>
</dbReference>
<comment type="subcellular location">
    <subcellularLocation>
        <location evidence="1">Periplasm</location>
    </subcellularLocation>
</comment>
<dbReference type="OrthoDB" id="9815444at2"/>
<dbReference type="RefSeq" id="WP_051489781.1">
    <property type="nucleotide sequence ID" value="NC_002377.1"/>
</dbReference>
<protein>
    <submittedName>
        <fullName evidence="6">Spermidine/putrescine ABC transporter substrate-binding protein</fullName>
    </submittedName>
</protein>
<dbReference type="GO" id="GO:0030976">
    <property type="term" value="F:thiamine pyrophosphate binding"/>
    <property type="evidence" value="ECO:0007669"/>
    <property type="project" value="TreeGrafter"/>
</dbReference>
<dbReference type="Gene3D" id="3.40.190.10">
    <property type="entry name" value="Periplasmic binding protein-like II"/>
    <property type="match status" value="2"/>
</dbReference>
<evidence type="ECO:0000313" key="6">
    <source>
        <dbReference type="EMBL" id="ASK47152.1"/>
    </source>
</evidence>
<dbReference type="GO" id="GO:0015888">
    <property type="term" value="P:thiamine transport"/>
    <property type="evidence" value="ECO:0007669"/>
    <property type="project" value="TreeGrafter"/>
</dbReference>
<dbReference type="PANTHER" id="PTHR30006">
    <property type="entry name" value="THIAMINE-BINDING PERIPLASMIC PROTEIN-RELATED"/>
    <property type="match status" value="1"/>
</dbReference>
<dbReference type="GO" id="GO:0030288">
    <property type="term" value="C:outer membrane-bounded periplasmic space"/>
    <property type="evidence" value="ECO:0007669"/>
    <property type="project" value="TreeGrafter"/>
</dbReference>
<keyword evidence="4" id="KW-0732">Signal</keyword>
<geneLocation type="plasmid" evidence="6">
    <name>pTi_CFBP2413</name>
</geneLocation>
<keyword evidence="5" id="KW-0574">Periplasm</keyword>
<organism evidence="6">
    <name type="scientific">Agrobacterium tumefaciens</name>
    <dbReference type="NCBI Taxonomy" id="358"/>
    <lineage>
        <taxon>Bacteria</taxon>
        <taxon>Pseudomonadati</taxon>
        <taxon>Pseudomonadota</taxon>
        <taxon>Alphaproteobacteria</taxon>
        <taxon>Hyphomicrobiales</taxon>
        <taxon>Rhizobiaceae</taxon>
        <taxon>Rhizobium/Agrobacterium group</taxon>
        <taxon>Agrobacterium</taxon>
        <taxon>Agrobacterium tumefaciens complex</taxon>
    </lineage>
</organism>
<dbReference type="SUPFAM" id="SSF53850">
    <property type="entry name" value="Periplasmic binding protein-like II"/>
    <property type="match status" value="1"/>
</dbReference>
<dbReference type="Pfam" id="PF13416">
    <property type="entry name" value="SBP_bac_8"/>
    <property type="match status" value="1"/>
</dbReference>
<evidence type="ECO:0000256" key="2">
    <source>
        <dbReference type="ARBA" id="ARBA00008520"/>
    </source>
</evidence>
<evidence type="ECO:0000256" key="1">
    <source>
        <dbReference type="ARBA" id="ARBA00004418"/>
    </source>
</evidence>
<sequence>MSSISAPKTEFEVLAALIREKRGMKMRQLKMIQIAAAVSAVLIAGQVSVAYAADVVIASSGGGWQEAQDKALWAPAAKALNITYTQDTFQNWAEARAQVESGSVTWDIIQIGIADEPQAKAAGVLEKLDPDIVNKADFPPGSVTDSFVANSNYSTLIAWNKKTYGDNGPKSMADFFDVKKFPGKRALWNQPIGMIEAAALALGTPRDKVYEFLSTEEGRKAAIAKLTELAPSVSVWWESGAQAAQLIKDGEVDMIITWGGRVQGAINDGANFAYTFNDAQLGTDGYAIVKGAPHRDAAMRFLKEMSKAEYQKDLPNSFATAPANMKAYDLAKYTPEKMATMASAPENVAVQYSVDPNFWAKHAKWASEAYDNVRLSR</sequence>
<dbReference type="GO" id="GO:0030975">
    <property type="term" value="F:thiamine binding"/>
    <property type="evidence" value="ECO:0007669"/>
    <property type="project" value="TreeGrafter"/>
</dbReference>
<evidence type="ECO:0000256" key="5">
    <source>
        <dbReference type="ARBA" id="ARBA00022764"/>
    </source>
</evidence>
<dbReference type="PANTHER" id="PTHR30006:SF3">
    <property type="entry name" value="THIAMINE-BINDING PERIPLASMIC PROTEIN"/>
    <property type="match status" value="1"/>
</dbReference>
<dbReference type="EMBL" id="KY000061">
    <property type="protein sequence ID" value="ASK47152.1"/>
    <property type="molecule type" value="Genomic_DNA"/>
</dbReference>
<evidence type="ECO:0000256" key="4">
    <source>
        <dbReference type="ARBA" id="ARBA00022729"/>
    </source>
</evidence>
<comment type="similarity">
    <text evidence="2">Belongs to the bacterial solute-binding protein 1 family.</text>
</comment>
<evidence type="ECO:0000256" key="3">
    <source>
        <dbReference type="ARBA" id="ARBA00022448"/>
    </source>
</evidence>
<dbReference type="AlphaFoldDB" id="A0A2Z2Q005"/>
<keyword evidence="3" id="KW-0813">Transport</keyword>
<dbReference type="InterPro" id="IPR006059">
    <property type="entry name" value="SBP"/>
</dbReference>